<keyword evidence="1" id="KW-0812">Transmembrane</keyword>
<dbReference type="AlphaFoldDB" id="A0A9W4GRG5"/>
<keyword evidence="3" id="KW-1185">Reference proteome</keyword>
<feature type="transmembrane region" description="Helical" evidence="1">
    <location>
        <begin position="139"/>
        <end position="159"/>
    </location>
</feature>
<feature type="transmembrane region" description="Helical" evidence="1">
    <location>
        <begin position="231"/>
        <end position="248"/>
    </location>
</feature>
<dbReference type="EMBL" id="CAJSLV010000050">
    <property type="protein sequence ID" value="CAG6393708.1"/>
    <property type="molecule type" value="Genomic_DNA"/>
</dbReference>
<comment type="caution">
    <text evidence="2">The sequence shown here is derived from an EMBL/GenBank/DDBJ whole genome shotgun (WGS) entry which is preliminary data.</text>
</comment>
<dbReference type="RefSeq" id="WP_251489577.1">
    <property type="nucleotide sequence ID" value="NZ_CAJSLV010000050.1"/>
</dbReference>
<dbReference type="Proteomes" id="UP001152519">
    <property type="component" value="Unassembled WGS sequence"/>
</dbReference>
<keyword evidence="1" id="KW-0472">Membrane</keyword>
<reference evidence="2" key="1">
    <citation type="submission" date="2021-05" db="EMBL/GenBank/DDBJ databases">
        <authorList>
            <person name="Arsene-Ploetze F."/>
        </authorList>
    </citation>
    <scope>NUCLEOTIDE SEQUENCE</scope>
    <source>
        <strain evidence="2">DSM 42138</strain>
    </source>
</reference>
<protein>
    <submittedName>
        <fullName evidence="2">Uncharacterized protein</fullName>
    </submittedName>
</protein>
<keyword evidence="1" id="KW-1133">Transmembrane helix</keyword>
<name>A0A9W4GRG5_9ACTN</name>
<evidence type="ECO:0000256" key="1">
    <source>
        <dbReference type="SAM" id="Phobius"/>
    </source>
</evidence>
<gene>
    <name evidence="2" type="ORF">SCOCK_210148</name>
</gene>
<evidence type="ECO:0000313" key="3">
    <source>
        <dbReference type="Proteomes" id="UP001152519"/>
    </source>
</evidence>
<feature type="transmembrane region" description="Helical" evidence="1">
    <location>
        <begin position="201"/>
        <end position="225"/>
    </location>
</feature>
<feature type="transmembrane region" description="Helical" evidence="1">
    <location>
        <begin position="76"/>
        <end position="96"/>
    </location>
</feature>
<feature type="transmembrane region" description="Helical" evidence="1">
    <location>
        <begin position="171"/>
        <end position="189"/>
    </location>
</feature>
<proteinExistence type="predicted"/>
<accession>A0A9W4GRG5</accession>
<evidence type="ECO:0000313" key="2">
    <source>
        <dbReference type="EMBL" id="CAG6393708.1"/>
    </source>
</evidence>
<feature type="transmembrane region" description="Helical" evidence="1">
    <location>
        <begin position="255"/>
        <end position="274"/>
    </location>
</feature>
<sequence>MTQRHPSRALRWALRLHPAAYRAEHGAELTAIHDQATQGAGRAERLREAFDIAAHGLRQRTGLGSDRTAGQILAQAAPLAVALAMGGSVMNLLWLLAPDVRTLPPDSLPNVLVLTGQFVAPLLWFAVLAGVWTGRWAAARALVVPATLLRLCDVPLLLLTHSGVRGDHTGMALNVVVPLLTAAVVLAAPRDLLGSSSSQRTAVAGTTALAVLVWGAQFATAFQYLPPGGPRTTHTLWAAVLAVALLCWRRDRPAAAGLAVAVLPVVVQSTVPLLLPLSAFGEGALLMVLLSAAAPLLRARRRHA</sequence>
<organism evidence="2 3">
    <name type="scientific">Actinacidiphila cocklensis</name>
    <dbReference type="NCBI Taxonomy" id="887465"/>
    <lineage>
        <taxon>Bacteria</taxon>
        <taxon>Bacillati</taxon>
        <taxon>Actinomycetota</taxon>
        <taxon>Actinomycetes</taxon>
        <taxon>Kitasatosporales</taxon>
        <taxon>Streptomycetaceae</taxon>
        <taxon>Actinacidiphila</taxon>
    </lineage>
</organism>
<feature type="transmembrane region" description="Helical" evidence="1">
    <location>
        <begin position="280"/>
        <end position="297"/>
    </location>
</feature>
<feature type="transmembrane region" description="Helical" evidence="1">
    <location>
        <begin position="108"/>
        <end position="132"/>
    </location>
</feature>